<evidence type="ECO:0000256" key="2">
    <source>
        <dbReference type="ARBA" id="ARBA00022475"/>
    </source>
</evidence>
<comment type="subcellular location">
    <subcellularLocation>
        <location evidence="1">Cell membrane</location>
        <topology evidence="1">Multi-pass membrane protein</topology>
    </subcellularLocation>
</comment>
<dbReference type="SUPFAM" id="SSF103481">
    <property type="entry name" value="Multidrug resistance efflux transporter EmrE"/>
    <property type="match status" value="2"/>
</dbReference>
<gene>
    <name evidence="8" type="ORF">GCM10023331_15830</name>
</gene>
<feature type="transmembrane region" description="Helical" evidence="6">
    <location>
        <begin position="163"/>
        <end position="182"/>
    </location>
</feature>
<feature type="transmembrane region" description="Helical" evidence="6">
    <location>
        <begin position="40"/>
        <end position="58"/>
    </location>
</feature>
<feature type="transmembrane region" description="Helical" evidence="6">
    <location>
        <begin position="259"/>
        <end position="278"/>
    </location>
</feature>
<dbReference type="RefSeq" id="WP_345370739.1">
    <property type="nucleotide sequence ID" value="NZ_BAABJX010000024.1"/>
</dbReference>
<feature type="transmembrane region" description="Helical" evidence="6">
    <location>
        <begin position="194"/>
        <end position="216"/>
    </location>
</feature>
<reference evidence="9" key="1">
    <citation type="journal article" date="2019" name="Int. J. Syst. Evol. Microbiol.">
        <title>The Global Catalogue of Microorganisms (GCM) 10K type strain sequencing project: providing services to taxonomists for standard genome sequencing and annotation.</title>
        <authorList>
            <consortium name="The Broad Institute Genomics Platform"/>
            <consortium name="The Broad Institute Genome Sequencing Center for Infectious Disease"/>
            <person name="Wu L."/>
            <person name="Ma J."/>
        </authorList>
    </citation>
    <scope>NUCLEOTIDE SEQUENCE [LARGE SCALE GENOMIC DNA]</scope>
    <source>
        <strain evidence="9">JCM 18326</strain>
    </source>
</reference>
<organism evidence="8 9">
    <name type="scientific">Algivirga pacifica</name>
    <dbReference type="NCBI Taxonomy" id="1162670"/>
    <lineage>
        <taxon>Bacteria</taxon>
        <taxon>Pseudomonadati</taxon>
        <taxon>Bacteroidota</taxon>
        <taxon>Cytophagia</taxon>
        <taxon>Cytophagales</taxon>
        <taxon>Flammeovirgaceae</taxon>
        <taxon>Algivirga</taxon>
    </lineage>
</organism>
<feature type="domain" description="EamA" evidence="7">
    <location>
        <begin position="165"/>
        <end position="301"/>
    </location>
</feature>
<evidence type="ECO:0000256" key="6">
    <source>
        <dbReference type="SAM" id="Phobius"/>
    </source>
</evidence>
<dbReference type="InterPro" id="IPR000620">
    <property type="entry name" value="EamA_dom"/>
</dbReference>
<keyword evidence="3 6" id="KW-0812">Transmembrane</keyword>
<evidence type="ECO:0000313" key="8">
    <source>
        <dbReference type="EMBL" id="GAA4831418.1"/>
    </source>
</evidence>
<feature type="transmembrane region" description="Helical" evidence="6">
    <location>
        <begin position="110"/>
        <end position="128"/>
    </location>
</feature>
<keyword evidence="9" id="KW-1185">Reference proteome</keyword>
<proteinExistence type="predicted"/>
<evidence type="ECO:0000256" key="3">
    <source>
        <dbReference type="ARBA" id="ARBA00022692"/>
    </source>
</evidence>
<dbReference type="EMBL" id="BAABJX010000024">
    <property type="protein sequence ID" value="GAA4831418.1"/>
    <property type="molecule type" value="Genomic_DNA"/>
</dbReference>
<evidence type="ECO:0000256" key="5">
    <source>
        <dbReference type="ARBA" id="ARBA00023136"/>
    </source>
</evidence>
<dbReference type="PANTHER" id="PTHR32322:SF18">
    <property type="entry name" value="S-ADENOSYLMETHIONINE_S-ADENOSYLHOMOCYSTEINE TRANSPORTER"/>
    <property type="match status" value="1"/>
</dbReference>
<dbReference type="Gene3D" id="1.10.3730.20">
    <property type="match status" value="1"/>
</dbReference>
<dbReference type="InterPro" id="IPR050638">
    <property type="entry name" value="AA-Vitamin_Transporters"/>
</dbReference>
<feature type="transmembrane region" description="Helical" evidence="6">
    <location>
        <begin position="12"/>
        <end position="34"/>
    </location>
</feature>
<dbReference type="Pfam" id="PF00892">
    <property type="entry name" value="EamA"/>
    <property type="match status" value="2"/>
</dbReference>
<name>A0ABP9D604_9BACT</name>
<feature type="transmembrane region" description="Helical" evidence="6">
    <location>
        <begin position="228"/>
        <end position="247"/>
    </location>
</feature>
<dbReference type="PANTHER" id="PTHR32322">
    <property type="entry name" value="INNER MEMBRANE TRANSPORTER"/>
    <property type="match status" value="1"/>
</dbReference>
<feature type="domain" description="EamA" evidence="7">
    <location>
        <begin position="11"/>
        <end position="151"/>
    </location>
</feature>
<feature type="transmembrane region" description="Helical" evidence="6">
    <location>
        <begin position="79"/>
        <end position="98"/>
    </location>
</feature>
<sequence>MNQKLSKLRTSGIFLALSGAILFSAKAVFIKLAYQYEVSSISLLLIRMLSALPLYALVGLYQQRKKHSISNTSIRPVDYLHLVLLGCIGYYLASYLDFMGLKYISASLERLILFVYPTIVVILSALFLKQRIHPYQAMAIVITYLGMFIIFSEHLDLTQNQNFWFGTGLIFLSAFTYASYLVGSGELIKRIGSISFTTYAMIVACICVIIHNAFVADVKHLFDLPLPVYLYGVLMGIFCTVIPSYIISEAIQRLGASNMSIIAGIGPVSTITLSAIFLGERLSIIQLLGALVVIIGIFMVSRSKKDKSLKVAEQPAEVRR</sequence>
<protein>
    <submittedName>
        <fullName evidence="8">DMT family transporter</fullName>
    </submittedName>
</protein>
<feature type="transmembrane region" description="Helical" evidence="6">
    <location>
        <begin position="135"/>
        <end position="151"/>
    </location>
</feature>
<keyword evidence="5 6" id="KW-0472">Membrane</keyword>
<keyword evidence="2" id="KW-1003">Cell membrane</keyword>
<feature type="transmembrane region" description="Helical" evidence="6">
    <location>
        <begin position="284"/>
        <end position="301"/>
    </location>
</feature>
<accession>A0ABP9D604</accession>
<comment type="caution">
    <text evidence="8">The sequence shown here is derived from an EMBL/GenBank/DDBJ whole genome shotgun (WGS) entry which is preliminary data.</text>
</comment>
<evidence type="ECO:0000256" key="4">
    <source>
        <dbReference type="ARBA" id="ARBA00022989"/>
    </source>
</evidence>
<dbReference type="Proteomes" id="UP001500298">
    <property type="component" value="Unassembled WGS sequence"/>
</dbReference>
<evidence type="ECO:0000256" key="1">
    <source>
        <dbReference type="ARBA" id="ARBA00004651"/>
    </source>
</evidence>
<evidence type="ECO:0000313" key="9">
    <source>
        <dbReference type="Proteomes" id="UP001500298"/>
    </source>
</evidence>
<evidence type="ECO:0000259" key="7">
    <source>
        <dbReference type="Pfam" id="PF00892"/>
    </source>
</evidence>
<dbReference type="InterPro" id="IPR037185">
    <property type="entry name" value="EmrE-like"/>
</dbReference>
<keyword evidence="4 6" id="KW-1133">Transmembrane helix</keyword>